<dbReference type="RefSeq" id="WP_212675192.1">
    <property type="nucleotide sequence ID" value="NZ_JAGSPJ010000003.1"/>
</dbReference>
<dbReference type="InterPro" id="IPR018680">
    <property type="entry name" value="DUF2164"/>
</dbReference>
<organism evidence="1 2">
    <name type="scientific">Undibacterium fentianense</name>
    <dbReference type="NCBI Taxonomy" id="2828728"/>
    <lineage>
        <taxon>Bacteria</taxon>
        <taxon>Pseudomonadati</taxon>
        <taxon>Pseudomonadota</taxon>
        <taxon>Betaproteobacteria</taxon>
        <taxon>Burkholderiales</taxon>
        <taxon>Oxalobacteraceae</taxon>
        <taxon>Undibacterium</taxon>
    </lineage>
</organism>
<accession>A0A941E2V8</accession>
<dbReference type="EMBL" id="JAGSPJ010000003">
    <property type="protein sequence ID" value="MBR7800052.1"/>
    <property type="molecule type" value="Genomic_DNA"/>
</dbReference>
<dbReference type="Pfam" id="PF09932">
    <property type="entry name" value="DUF2164"/>
    <property type="match status" value="1"/>
</dbReference>
<protein>
    <submittedName>
        <fullName evidence="1">DUF2164 domain-containing protein</fullName>
    </submittedName>
</protein>
<keyword evidence="2" id="KW-1185">Reference proteome</keyword>
<gene>
    <name evidence="1" type="ORF">KDM90_08585</name>
</gene>
<evidence type="ECO:0000313" key="1">
    <source>
        <dbReference type="EMBL" id="MBR7800052.1"/>
    </source>
</evidence>
<dbReference type="AlphaFoldDB" id="A0A941E2V8"/>
<dbReference type="Proteomes" id="UP000678545">
    <property type="component" value="Unassembled WGS sequence"/>
</dbReference>
<comment type="caution">
    <text evidence="1">The sequence shown here is derived from an EMBL/GenBank/DDBJ whole genome shotgun (WGS) entry which is preliminary data.</text>
</comment>
<evidence type="ECO:0000313" key="2">
    <source>
        <dbReference type="Proteomes" id="UP000678545"/>
    </source>
</evidence>
<reference evidence="1" key="1">
    <citation type="submission" date="2021-04" db="EMBL/GenBank/DDBJ databases">
        <title>novel species isolated from subtropical streams in China.</title>
        <authorList>
            <person name="Lu H."/>
        </authorList>
    </citation>
    <scope>NUCLEOTIDE SEQUENCE</scope>
    <source>
        <strain evidence="1">FT137W</strain>
    </source>
</reference>
<proteinExistence type="predicted"/>
<name>A0A941E2V8_9BURK</name>
<sequence>MDIKLKPEIRQQALESLQRYFTSEMEESLGNLQANALLDFLVEEIGPSIYNQAIADAQLHLTARVQDLDIDVHAEEFGYWSKQKKRR</sequence>